<organism evidence="3 4">
    <name type="scientific">Mesorhizobium shangrilense</name>
    <dbReference type="NCBI Taxonomy" id="460060"/>
    <lineage>
        <taxon>Bacteria</taxon>
        <taxon>Pseudomonadati</taxon>
        <taxon>Pseudomonadota</taxon>
        <taxon>Alphaproteobacteria</taxon>
        <taxon>Hyphomicrobiales</taxon>
        <taxon>Phyllobacteriaceae</taxon>
        <taxon>Mesorhizobium</taxon>
    </lineage>
</organism>
<evidence type="ECO:0000313" key="3">
    <source>
        <dbReference type="EMBL" id="MET2825494.1"/>
    </source>
</evidence>
<comment type="caution">
    <text evidence="3">The sequence shown here is derived from an EMBL/GenBank/DDBJ whole genome shotgun (WGS) entry which is preliminary data.</text>
</comment>
<feature type="compositionally biased region" description="Basic and acidic residues" evidence="1">
    <location>
        <begin position="9"/>
        <end position="25"/>
    </location>
</feature>
<dbReference type="SUPFAM" id="SSF52540">
    <property type="entry name" value="P-loop containing nucleoside triphosphate hydrolases"/>
    <property type="match status" value="1"/>
</dbReference>
<dbReference type="Gene3D" id="3.40.50.300">
    <property type="entry name" value="P-loop containing nucleotide triphosphate hydrolases"/>
    <property type="match status" value="1"/>
</dbReference>
<dbReference type="RefSeq" id="WP_354457588.1">
    <property type="nucleotide sequence ID" value="NZ_JBEWSZ010000001.1"/>
</dbReference>
<feature type="domain" description="Sulphotransferase Stf0" evidence="2">
    <location>
        <begin position="93"/>
        <end position="221"/>
    </location>
</feature>
<dbReference type="InterPro" id="IPR027417">
    <property type="entry name" value="P-loop_NTPase"/>
</dbReference>
<sequence>MASVISGAMHHDRCADRQDGDRRGDAPFGQYDAGQMMASTGCLGKPDEYFEPGWAPGLTPADRCRLVLNEGRSANGVVSMKLFPLHFDWLRRDVRLSDWFPDPVWVHLRRRDLLGQAISLAIAMQDRAWNSDNKAVGTAVYSREGIEQALQQLVEPRWPVFFARHGIEPLELIYEDLGDAGDACRMIADRLGLTLTAMPAPPVLLRRRGAVNEAWRRRFIAEAGDPDDFDGRLPKARRRWRFWRRR</sequence>
<keyword evidence="4" id="KW-1185">Reference proteome</keyword>
<gene>
    <name evidence="3" type="ORF">ABVQ20_00725</name>
</gene>
<dbReference type="Proteomes" id="UP001548832">
    <property type="component" value="Unassembled WGS sequence"/>
</dbReference>
<evidence type="ECO:0000259" key="2">
    <source>
        <dbReference type="Pfam" id="PF09037"/>
    </source>
</evidence>
<name>A0ABV2D647_9HYPH</name>
<dbReference type="Pfam" id="PF09037">
    <property type="entry name" value="Sulphotransf"/>
    <property type="match status" value="1"/>
</dbReference>
<evidence type="ECO:0000256" key="1">
    <source>
        <dbReference type="SAM" id="MobiDB-lite"/>
    </source>
</evidence>
<proteinExistence type="predicted"/>
<dbReference type="InterPro" id="IPR024628">
    <property type="entry name" value="Sulfotransferase_Stf0_dom"/>
</dbReference>
<accession>A0ABV2D647</accession>
<feature type="region of interest" description="Disordered" evidence="1">
    <location>
        <begin position="1"/>
        <end position="27"/>
    </location>
</feature>
<evidence type="ECO:0000313" key="4">
    <source>
        <dbReference type="Proteomes" id="UP001548832"/>
    </source>
</evidence>
<dbReference type="EMBL" id="JBEWSZ010000001">
    <property type="protein sequence ID" value="MET2825494.1"/>
    <property type="molecule type" value="Genomic_DNA"/>
</dbReference>
<protein>
    <submittedName>
        <fullName evidence="3">Stf0 family sulfotransferase</fullName>
    </submittedName>
</protein>
<reference evidence="3 4" key="1">
    <citation type="submission" date="2024-06" db="EMBL/GenBank/DDBJ databases">
        <authorList>
            <person name="Kim D.-U."/>
        </authorList>
    </citation>
    <scope>NUCLEOTIDE SEQUENCE [LARGE SCALE GENOMIC DNA]</scope>
    <source>
        <strain evidence="3 4">KACC15460</strain>
    </source>
</reference>